<dbReference type="Gene3D" id="3.90.1600.10">
    <property type="entry name" value="Palm domain of DNA polymerase"/>
    <property type="match status" value="1"/>
</dbReference>
<organism evidence="2">
    <name type="scientific">Caenorhabditis brenneri</name>
    <name type="common">Nematode worm</name>
    <dbReference type="NCBI Taxonomy" id="135651"/>
    <lineage>
        <taxon>Eukaryota</taxon>
        <taxon>Metazoa</taxon>
        <taxon>Ecdysozoa</taxon>
        <taxon>Nematoda</taxon>
        <taxon>Chromadorea</taxon>
        <taxon>Rhabditida</taxon>
        <taxon>Rhabditina</taxon>
        <taxon>Rhabditomorpha</taxon>
        <taxon>Rhabditoidea</taxon>
        <taxon>Rhabditidae</taxon>
        <taxon>Peloderinae</taxon>
        <taxon>Caenorhabditis</taxon>
    </lineage>
</organism>
<dbReference type="OrthoDB" id="8048132at2759"/>
<evidence type="ECO:0000313" key="1">
    <source>
        <dbReference type="EMBL" id="EGT37771.1"/>
    </source>
</evidence>
<protein>
    <recommendedName>
        <fullName evidence="3">DNA-directed DNA polymerase</fullName>
    </recommendedName>
</protein>
<dbReference type="HOGENOM" id="CLU_125134_0_0_1"/>
<dbReference type="InterPro" id="IPR043502">
    <property type="entry name" value="DNA/RNA_pol_sf"/>
</dbReference>
<accession>G0NUE0</accession>
<dbReference type="InterPro" id="IPR023211">
    <property type="entry name" value="DNA_pol_palm_dom_sf"/>
</dbReference>
<name>G0NUE0_CAEBE</name>
<evidence type="ECO:0008006" key="3">
    <source>
        <dbReference type="Google" id="ProtNLM"/>
    </source>
</evidence>
<gene>
    <name evidence="1" type="ORF">CAEBREN_28078</name>
</gene>
<dbReference type="STRING" id="135651.G0NUE0"/>
<evidence type="ECO:0000313" key="2">
    <source>
        <dbReference type="Proteomes" id="UP000008068"/>
    </source>
</evidence>
<proteinExistence type="predicted"/>
<dbReference type="EMBL" id="GL379949">
    <property type="protein sequence ID" value="EGT37771.1"/>
    <property type="molecule type" value="Genomic_DNA"/>
</dbReference>
<dbReference type="SUPFAM" id="SSF56672">
    <property type="entry name" value="DNA/RNA polymerases"/>
    <property type="match status" value="1"/>
</dbReference>
<dbReference type="InParanoid" id="G0NUE0"/>
<dbReference type="Proteomes" id="UP000008068">
    <property type="component" value="Unassembled WGS sequence"/>
</dbReference>
<sequence>MGKFANRKQFLNTKISNDPGEFWRCYQDKDFVLEDAWYFDGRFMGRFHNRTKELANMSIGALHIAAYVHSYGRLYLYQLMEKIGADNMIQADTDSLTYMVPIGKTDPLANELGNFMGQCNNDLAGKMTRFVATGTNSFGYQELLPDRQTQTKHKRSDVPLKMAEYVIMEKIEEMGKRFRSSYNTRHLLPDGSTLPHGYRN</sequence>
<dbReference type="AlphaFoldDB" id="G0NUE0"/>
<reference evidence="2" key="1">
    <citation type="submission" date="2011-07" db="EMBL/GenBank/DDBJ databases">
        <authorList>
            <consortium name="Caenorhabditis brenneri Sequencing and Analysis Consortium"/>
            <person name="Wilson R.K."/>
        </authorList>
    </citation>
    <scope>NUCLEOTIDE SEQUENCE [LARGE SCALE GENOMIC DNA]</scope>
    <source>
        <strain evidence="2">PB2801</strain>
    </source>
</reference>
<keyword evidence="2" id="KW-1185">Reference proteome</keyword>